<feature type="domain" description="MIF4G" evidence="8">
    <location>
        <begin position="51"/>
        <end position="261"/>
    </location>
</feature>
<feature type="transmembrane region" description="Helical" evidence="7">
    <location>
        <begin position="149"/>
        <end position="171"/>
    </location>
</feature>
<organism evidence="9 10">
    <name type="scientific">Heterostelium pallidum (strain ATCC 26659 / Pp 5 / PN500)</name>
    <name type="common">Cellular slime mold</name>
    <name type="synonym">Polysphondylium pallidum</name>
    <dbReference type="NCBI Taxonomy" id="670386"/>
    <lineage>
        <taxon>Eukaryota</taxon>
        <taxon>Amoebozoa</taxon>
        <taxon>Evosea</taxon>
        <taxon>Eumycetozoa</taxon>
        <taxon>Dictyostelia</taxon>
        <taxon>Acytosteliales</taxon>
        <taxon>Acytosteliaceae</taxon>
        <taxon>Heterostelium</taxon>
    </lineage>
</organism>
<keyword evidence="7" id="KW-0812">Transmembrane</keyword>
<evidence type="ECO:0000256" key="2">
    <source>
        <dbReference type="ARBA" id="ARBA00007413"/>
    </source>
</evidence>
<evidence type="ECO:0000256" key="1">
    <source>
        <dbReference type="ARBA" id="ARBA00004123"/>
    </source>
</evidence>
<dbReference type="InterPro" id="IPR016024">
    <property type="entry name" value="ARM-type_fold"/>
</dbReference>
<dbReference type="GO" id="GO:0000339">
    <property type="term" value="F:RNA cap binding"/>
    <property type="evidence" value="ECO:0007669"/>
    <property type="project" value="InterPro"/>
</dbReference>
<accession>D3BF03</accession>
<dbReference type="EMBL" id="ADBJ01000031">
    <property type="protein sequence ID" value="EFA80484.1"/>
    <property type="molecule type" value="Genomic_DNA"/>
</dbReference>
<dbReference type="SMART" id="SM00543">
    <property type="entry name" value="MIF4G"/>
    <property type="match status" value="1"/>
</dbReference>
<dbReference type="InterPro" id="IPR015174">
    <property type="entry name" value="MIF4G-like_typ-2"/>
</dbReference>
<evidence type="ECO:0000313" key="10">
    <source>
        <dbReference type="Proteomes" id="UP000001396"/>
    </source>
</evidence>
<feature type="compositionally biased region" description="Gly residues" evidence="6">
    <location>
        <begin position="15"/>
        <end position="39"/>
    </location>
</feature>
<dbReference type="GO" id="GO:0005634">
    <property type="term" value="C:nucleus"/>
    <property type="evidence" value="ECO:0007669"/>
    <property type="project" value="UniProtKB-SubCell"/>
</dbReference>
<dbReference type="Gene3D" id="1.25.40.180">
    <property type="match status" value="2"/>
</dbReference>
<dbReference type="Pfam" id="PF09090">
    <property type="entry name" value="MIF4G_like_2"/>
    <property type="match status" value="1"/>
</dbReference>
<evidence type="ECO:0000256" key="3">
    <source>
        <dbReference type="ARBA" id="ARBA00022664"/>
    </source>
</evidence>
<keyword evidence="7" id="KW-1133">Transmembrane helix</keyword>
<dbReference type="GO" id="GO:0008380">
    <property type="term" value="P:RNA splicing"/>
    <property type="evidence" value="ECO:0007669"/>
    <property type="project" value="UniProtKB-KW"/>
</dbReference>
<protein>
    <submittedName>
        <fullName evidence="9">Initiation factor eIF-4 gamma middle domain-containing protein</fullName>
    </submittedName>
</protein>
<comment type="caution">
    <text evidence="9">The sequence shown here is derived from an EMBL/GenBank/DDBJ whole genome shotgun (WGS) entry which is preliminary data.</text>
</comment>
<dbReference type="GO" id="GO:0000184">
    <property type="term" value="P:nuclear-transcribed mRNA catabolic process, nonsense-mediated decay"/>
    <property type="evidence" value="ECO:0007669"/>
    <property type="project" value="TreeGrafter"/>
</dbReference>
<evidence type="ECO:0000256" key="6">
    <source>
        <dbReference type="SAM" id="MobiDB-lite"/>
    </source>
</evidence>
<dbReference type="SUPFAM" id="SSF48371">
    <property type="entry name" value="ARM repeat"/>
    <property type="match status" value="3"/>
</dbReference>
<dbReference type="Proteomes" id="UP000001396">
    <property type="component" value="Unassembled WGS sequence"/>
</dbReference>
<keyword evidence="7" id="KW-0472">Membrane</keyword>
<comment type="subcellular location">
    <subcellularLocation>
        <location evidence="1">Nucleus</location>
    </subcellularLocation>
</comment>
<keyword evidence="9" id="KW-0396">Initiation factor</keyword>
<dbReference type="RefSeq" id="XP_020432604.1">
    <property type="nucleotide sequence ID" value="XM_020578156.1"/>
</dbReference>
<dbReference type="AlphaFoldDB" id="D3BF03"/>
<feature type="compositionally biased region" description="Polar residues" evidence="6">
    <location>
        <begin position="1"/>
        <end position="11"/>
    </location>
</feature>
<dbReference type="STRING" id="670386.D3BF03"/>
<sequence>MSFNIGSSPQYNRRGSGGGGGGNRRGSGGGGGGGSGGGNRSMQTNPEDDVKSKLTSLIVRIGDKSTTALNSNIEGLVGVLLPDLSKNSSTIQNILFKCISQLPYKTPIYATIVGKMNLKNHEFGKEIVCTLVDELNDALAKQKFASAKLLIRFIACLIATNVLLPSAIFEVFETLMSVLTLPQFTQAKSDFYIYLVMTTIPWVAQYIQPTHQQQLDTVLEELETYLASRSVTEKKFFQSFTENDDRLELLMKQIKTQKENNWNCDSIIQINKSFDFTEANQHVLTPINIPTEDSNFNYPLYTNPVFRLFDDGTDGQLKPIDRHVIEEYIVDILYFFNGSHKEAAKFIYSLPVQTEIDHIVVETILAEAFKLPHSSFKSIYYSVMFVDLFRDQHATIIPVFAYAINMLYENIDQMDTEIVSRFSLMFAHHLSNYEFKWVWSDWSVPLTAALGENGGENDMLILLQHEESKDLVSQSHKLLLSFKQKEPIENIIQQVAAIPENINVVELVTKCILHIGSTSFSHLTYAIERYVTLFKTTIKSNEDRFECLKSTLQFWQSSHQHVVIVVDKLITYKILAPIDPIAMLLSGDPKNGVVVTDAYVWEIIYNSIEKTNIIIDTLAKDYEVSMNSAEKELKLKSAQTEQQTLFTTMFKSLDALLKNPHIDPVSTKILSGHLKSTARRYLNQLKPLFETNTEILEIVKQFTQ</sequence>
<comment type="similarity">
    <text evidence="2">Belongs to the NCBP1 family.</text>
</comment>
<evidence type="ECO:0000256" key="7">
    <source>
        <dbReference type="SAM" id="Phobius"/>
    </source>
</evidence>
<dbReference type="GO" id="GO:0003743">
    <property type="term" value="F:translation initiation factor activity"/>
    <property type="evidence" value="ECO:0007669"/>
    <property type="project" value="UniProtKB-KW"/>
</dbReference>
<dbReference type="InterPro" id="IPR027159">
    <property type="entry name" value="CBP80"/>
</dbReference>
<dbReference type="GO" id="GO:0003729">
    <property type="term" value="F:mRNA binding"/>
    <property type="evidence" value="ECO:0007669"/>
    <property type="project" value="TreeGrafter"/>
</dbReference>
<dbReference type="InterPro" id="IPR003890">
    <property type="entry name" value="MIF4G-like_typ-3"/>
</dbReference>
<proteinExistence type="inferred from homology"/>
<gene>
    <name evidence="9" type="primary">ncbp1</name>
    <name evidence="9" type="ORF">PPL_07319</name>
</gene>
<evidence type="ECO:0000313" key="9">
    <source>
        <dbReference type="EMBL" id="EFA80484.1"/>
    </source>
</evidence>
<dbReference type="PANTHER" id="PTHR12412:SF2">
    <property type="entry name" value="NUCLEAR CAP-BINDING PROTEIN SUBUNIT 1"/>
    <property type="match status" value="1"/>
</dbReference>
<keyword evidence="3" id="KW-0507">mRNA processing</keyword>
<keyword evidence="5" id="KW-0539">Nucleus</keyword>
<dbReference type="FunCoup" id="D3BF03">
    <property type="interactions" value="856"/>
</dbReference>
<evidence type="ECO:0000256" key="4">
    <source>
        <dbReference type="ARBA" id="ARBA00023187"/>
    </source>
</evidence>
<dbReference type="PANTHER" id="PTHR12412">
    <property type="entry name" value="CAP BINDING PROTEIN"/>
    <property type="match status" value="1"/>
</dbReference>
<evidence type="ECO:0000259" key="8">
    <source>
        <dbReference type="SMART" id="SM00543"/>
    </source>
</evidence>
<keyword evidence="4" id="KW-0508">mRNA splicing</keyword>
<reference evidence="9 10" key="1">
    <citation type="journal article" date="2011" name="Genome Res.">
        <title>Phylogeny-wide analysis of social amoeba genomes highlights ancient origins for complex intercellular communication.</title>
        <authorList>
            <person name="Heidel A.J."/>
            <person name="Lawal H.M."/>
            <person name="Felder M."/>
            <person name="Schilde C."/>
            <person name="Helps N.R."/>
            <person name="Tunggal B."/>
            <person name="Rivero F."/>
            <person name="John U."/>
            <person name="Schleicher M."/>
            <person name="Eichinger L."/>
            <person name="Platzer M."/>
            <person name="Noegel A.A."/>
            <person name="Schaap P."/>
            <person name="Gloeckner G."/>
        </authorList>
    </citation>
    <scope>NUCLEOTIDE SEQUENCE [LARGE SCALE GENOMIC DNA]</scope>
    <source>
        <strain evidence="10">ATCC 26659 / Pp 5 / PN500</strain>
    </source>
</reference>
<dbReference type="Pfam" id="PF02854">
    <property type="entry name" value="MIF4G"/>
    <property type="match status" value="1"/>
</dbReference>
<dbReference type="Pfam" id="PF09088">
    <property type="entry name" value="MIF4G_like"/>
    <property type="match status" value="1"/>
</dbReference>
<dbReference type="GO" id="GO:0006406">
    <property type="term" value="P:mRNA export from nucleus"/>
    <property type="evidence" value="ECO:0007669"/>
    <property type="project" value="InterPro"/>
</dbReference>
<dbReference type="GO" id="GO:0006397">
    <property type="term" value="P:mRNA processing"/>
    <property type="evidence" value="ECO:0007669"/>
    <property type="project" value="UniProtKB-KW"/>
</dbReference>
<dbReference type="InterPro" id="IPR015172">
    <property type="entry name" value="MIF4G-like_typ-1"/>
</dbReference>
<dbReference type="InParanoid" id="D3BF03"/>
<dbReference type="GeneID" id="31362800"/>
<dbReference type="OMA" id="CAAEGLM"/>
<keyword evidence="10" id="KW-1185">Reference proteome</keyword>
<evidence type="ECO:0000256" key="5">
    <source>
        <dbReference type="ARBA" id="ARBA00023242"/>
    </source>
</evidence>
<keyword evidence="9" id="KW-0648">Protein biosynthesis</keyword>
<name>D3BF03_HETP5</name>
<dbReference type="GO" id="GO:0005846">
    <property type="term" value="C:nuclear cap binding complex"/>
    <property type="evidence" value="ECO:0007669"/>
    <property type="project" value="InterPro"/>
</dbReference>
<feature type="region of interest" description="Disordered" evidence="6">
    <location>
        <begin position="1"/>
        <end position="49"/>
    </location>
</feature>